<evidence type="ECO:0000313" key="3">
    <source>
        <dbReference type="EMBL" id="MBB5517188.1"/>
    </source>
</evidence>
<dbReference type="Pfam" id="PF13883">
    <property type="entry name" value="CREG_beta-barrel"/>
    <property type="match status" value="1"/>
</dbReference>
<dbReference type="InterPro" id="IPR019595">
    <property type="entry name" value="DUF2470"/>
</dbReference>
<evidence type="ECO:0000259" key="1">
    <source>
        <dbReference type="Pfam" id="PF10615"/>
    </source>
</evidence>
<dbReference type="SUPFAM" id="SSF50475">
    <property type="entry name" value="FMN-binding split barrel"/>
    <property type="match status" value="1"/>
</dbReference>
<dbReference type="InterPro" id="IPR012349">
    <property type="entry name" value="Split_barrel_FMN-bd"/>
</dbReference>
<keyword evidence="4" id="KW-1185">Reference proteome</keyword>
<dbReference type="InterPro" id="IPR037119">
    <property type="entry name" value="Haem_oxidase_HugZ-like_sf"/>
</dbReference>
<dbReference type="RefSeq" id="WP_184013137.1">
    <property type="nucleotide sequence ID" value="NZ_JACIJS010000015.1"/>
</dbReference>
<comment type="caution">
    <text evidence="3">The sequence shown here is derived from an EMBL/GenBank/DDBJ whole genome shotgun (WGS) entry which is preliminary data.</text>
</comment>
<dbReference type="Proteomes" id="UP000553766">
    <property type="component" value="Unassembled WGS sequence"/>
</dbReference>
<proteinExistence type="predicted"/>
<feature type="domain" description="CREG-like beta-barrel" evidence="2">
    <location>
        <begin position="12"/>
        <end position="149"/>
    </location>
</feature>
<dbReference type="InterPro" id="IPR055343">
    <property type="entry name" value="CREG_beta-barrel"/>
</dbReference>
<evidence type="ECO:0008006" key="5">
    <source>
        <dbReference type="Google" id="ProtNLM"/>
    </source>
</evidence>
<name>A0A840WQ73_9RHOB</name>
<reference evidence="3 4" key="1">
    <citation type="submission" date="2020-08" db="EMBL/GenBank/DDBJ databases">
        <title>Genomic Encyclopedia of Type Strains, Phase IV (KMG-IV): sequencing the most valuable type-strain genomes for metagenomic binning, comparative biology and taxonomic classification.</title>
        <authorList>
            <person name="Goeker M."/>
        </authorList>
    </citation>
    <scope>NUCLEOTIDE SEQUENCE [LARGE SCALE GENOMIC DNA]</scope>
    <source>
        <strain evidence="3 4">DSM 103377</strain>
    </source>
</reference>
<dbReference type="PANTHER" id="PTHR13343">
    <property type="entry name" value="CREG1 PROTEIN"/>
    <property type="match status" value="1"/>
</dbReference>
<dbReference type="AlphaFoldDB" id="A0A840WQ73"/>
<evidence type="ECO:0000313" key="4">
    <source>
        <dbReference type="Proteomes" id="UP000553766"/>
    </source>
</evidence>
<dbReference type="Pfam" id="PF10615">
    <property type="entry name" value="DUF2470"/>
    <property type="match status" value="1"/>
</dbReference>
<accession>A0A840WQ73</accession>
<dbReference type="EMBL" id="JACIJS010000015">
    <property type="protein sequence ID" value="MBB5517188.1"/>
    <property type="molecule type" value="Genomic_DNA"/>
</dbReference>
<dbReference type="GO" id="GO:0005737">
    <property type="term" value="C:cytoplasm"/>
    <property type="evidence" value="ECO:0007669"/>
    <property type="project" value="UniProtKB-ARBA"/>
</dbReference>
<dbReference type="Gene3D" id="3.20.180.10">
    <property type="entry name" value="PNP-oxidase-like"/>
    <property type="match status" value="1"/>
</dbReference>
<protein>
    <recommendedName>
        <fullName evidence="5">DUF2470 domain-containing protein</fullName>
    </recommendedName>
</protein>
<organism evidence="3 4">
    <name type="scientific">Rubricella aquisinus</name>
    <dbReference type="NCBI Taxonomy" id="2028108"/>
    <lineage>
        <taxon>Bacteria</taxon>
        <taxon>Pseudomonadati</taxon>
        <taxon>Pseudomonadota</taxon>
        <taxon>Alphaproteobacteria</taxon>
        <taxon>Rhodobacterales</taxon>
        <taxon>Paracoccaceae</taxon>
        <taxon>Rubricella</taxon>
    </lineage>
</organism>
<gene>
    <name evidence="3" type="ORF">FHS89_003235</name>
</gene>
<evidence type="ECO:0000259" key="2">
    <source>
        <dbReference type="Pfam" id="PF13883"/>
    </source>
</evidence>
<dbReference type="PANTHER" id="PTHR13343:SF17">
    <property type="entry name" value="CELLULAR REPRESSOR OF E1A-STIMULATED GENES, ISOFORM A"/>
    <property type="match status" value="1"/>
</dbReference>
<feature type="domain" description="DUF2470" evidence="1">
    <location>
        <begin position="168"/>
        <end position="234"/>
    </location>
</feature>
<sequence>MTKKDVLRKTDDEARRLAQNLMRRASYGSLAVLEPETGVPLASRVSIATDYSGAPVILISQLSAHFGALEQDTRCSLMLGEPGRGDPLAHPRVTLVCNAVIAPRKDIRARFLSYQPKAALYADFGDFAFWRLMPERASLNGGFGKAYALAADDVLTPVPEGWAALEPEAVAHMNSDHPDAVQLYAECAGASPAPWRIAGLDPDGIDLHAGSITERLWFDRRLTKPEELHPKLIAIAKQARKDKG</sequence>
<dbReference type="Gene3D" id="2.30.110.10">
    <property type="entry name" value="Electron Transport, Fmn-binding Protein, Chain A"/>
    <property type="match status" value="1"/>
</dbReference>